<accession>A0A1A8TCM0</accession>
<proteinExistence type="predicted"/>
<dbReference type="EMBL" id="FLOB01000003">
    <property type="protein sequence ID" value="SBS30501.1"/>
    <property type="molecule type" value="Genomic_DNA"/>
</dbReference>
<sequence>MMTLEPWQSLLPDSAQQLIHVIGWADTARLINTFGGTTLPMPSGVNAIGRATLALLAEKMGDEVTQKLAQYYGGAPLYVPRCSAALRRARDNVIISEFEARIRAKETATSAVNQLAMEHKLTDRRIWKILKTTPPDDPTPDLFQGFA</sequence>
<feature type="domain" description="Mor transcription activator" evidence="1">
    <location>
        <begin position="56"/>
        <end position="132"/>
    </location>
</feature>
<evidence type="ECO:0000313" key="3">
    <source>
        <dbReference type="Proteomes" id="UP000092544"/>
    </source>
</evidence>
<gene>
    <name evidence="2" type="ORF">MSP8886_01833</name>
</gene>
<dbReference type="Proteomes" id="UP000092544">
    <property type="component" value="Unassembled WGS sequence"/>
</dbReference>
<evidence type="ECO:0000313" key="2">
    <source>
        <dbReference type="EMBL" id="SBS30501.1"/>
    </source>
</evidence>
<dbReference type="SUPFAM" id="SSF46689">
    <property type="entry name" value="Homeodomain-like"/>
    <property type="match status" value="1"/>
</dbReference>
<keyword evidence="3" id="KW-1185">Reference proteome</keyword>
<evidence type="ECO:0000259" key="1">
    <source>
        <dbReference type="Pfam" id="PF08765"/>
    </source>
</evidence>
<protein>
    <submittedName>
        <fullName evidence="2">Mor transcription activator family protein</fullName>
    </submittedName>
</protein>
<name>A0A1A8TCM0_9GAMM</name>
<dbReference type="STRING" id="1792290.MSP8886_01833"/>
<dbReference type="RefSeq" id="WP_083200887.1">
    <property type="nucleotide sequence ID" value="NZ_FLOB01000003.1"/>
</dbReference>
<dbReference type="OrthoDB" id="8896696at2"/>
<dbReference type="Pfam" id="PF08765">
    <property type="entry name" value="Mor"/>
    <property type="match status" value="1"/>
</dbReference>
<dbReference type="AlphaFoldDB" id="A0A1A8TCM0"/>
<dbReference type="InterPro" id="IPR009057">
    <property type="entry name" value="Homeodomain-like_sf"/>
</dbReference>
<dbReference type="InterPro" id="IPR014875">
    <property type="entry name" value="Mor_transcription_activator"/>
</dbReference>
<reference evidence="2 3" key="1">
    <citation type="submission" date="2016-06" db="EMBL/GenBank/DDBJ databases">
        <authorList>
            <person name="Kjaerup R.B."/>
            <person name="Dalgaard T.S."/>
            <person name="Juul-Madsen H.R."/>
        </authorList>
    </citation>
    <scope>NUCLEOTIDE SEQUENCE [LARGE SCALE GENOMIC DNA]</scope>
    <source>
        <strain evidence="2 3">CECT 8886</strain>
    </source>
</reference>
<organism evidence="2 3">
    <name type="scientific">Marinomonas spartinae</name>
    <dbReference type="NCBI Taxonomy" id="1792290"/>
    <lineage>
        <taxon>Bacteria</taxon>
        <taxon>Pseudomonadati</taxon>
        <taxon>Pseudomonadota</taxon>
        <taxon>Gammaproteobacteria</taxon>
        <taxon>Oceanospirillales</taxon>
        <taxon>Oceanospirillaceae</taxon>
        <taxon>Marinomonas</taxon>
    </lineage>
</organism>